<feature type="coiled-coil region" evidence="1">
    <location>
        <begin position="118"/>
        <end position="145"/>
    </location>
</feature>
<accession>A0AAD5MBL8</accession>
<evidence type="ECO:0000313" key="3">
    <source>
        <dbReference type="Proteomes" id="UP001209570"/>
    </source>
</evidence>
<dbReference type="AlphaFoldDB" id="A0AAD5MBL8"/>
<comment type="caution">
    <text evidence="2">The sequence shown here is derived from an EMBL/GenBank/DDBJ whole genome shotgun (WGS) entry which is preliminary data.</text>
</comment>
<dbReference type="EMBL" id="JAKCXM010000002">
    <property type="protein sequence ID" value="KAJ0409819.1"/>
    <property type="molecule type" value="Genomic_DNA"/>
</dbReference>
<reference evidence="2" key="1">
    <citation type="submission" date="2021-12" db="EMBL/GenBank/DDBJ databases">
        <title>Prjna785345.</title>
        <authorList>
            <person name="Rujirawat T."/>
            <person name="Krajaejun T."/>
        </authorList>
    </citation>
    <scope>NUCLEOTIDE SEQUENCE</scope>
    <source>
        <strain evidence="2">Pi057C3</strain>
    </source>
</reference>
<dbReference type="Proteomes" id="UP001209570">
    <property type="component" value="Unassembled WGS sequence"/>
</dbReference>
<protein>
    <submittedName>
        <fullName evidence="2">Uncharacterized protein</fullName>
    </submittedName>
</protein>
<name>A0AAD5MBL8_PYTIN</name>
<evidence type="ECO:0000313" key="2">
    <source>
        <dbReference type="EMBL" id="KAJ0409819.1"/>
    </source>
</evidence>
<proteinExistence type="predicted"/>
<keyword evidence="1" id="KW-0175">Coiled coil</keyword>
<sequence length="178" mass="20196">MAWEPPQYDGDSRLHDLWRLNEYRDDDVLSWRSLDTTRGLEVAPYSERADAIPREALVDHGGSALARRGVGGSSAVGELLRHQSHPMDIPTDIRSIDTALSAPFATEKQTLLQDALQKRDLEQKLLRLHVDKEQVEAKLAKVEQSGLKTMSARTEKAWLESRLRDLAQEISRLKMSLR</sequence>
<organism evidence="2 3">
    <name type="scientific">Pythium insidiosum</name>
    <name type="common">Pythiosis disease agent</name>
    <dbReference type="NCBI Taxonomy" id="114742"/>
    <lineage>
        <taxon>Eukaryota</taxon>
        <taxon>Sar</taxon>
        <taxon>Stramenopiles</taxon>
        <taxon>Oomycota</taxon>
        <taxon>Peronosporomycetes</taxon>
        <taxon>Pythiales</taxon>
        <taxon>Pythiaceae</taxon>
        <taxon>Pythium</taxon>
    </lineage>
</organism>
<keyword evidence="3" id="KW-1185">Reference proteome</keyword>
<evidence type="ECO:0000256" key="1">
    <source>
        <dbReference type="SAM" id="Coils"/>
    </source>
</evidence>
<gene>
    <name evidence="2" type="ORF">P43SY_005713</name>
</gene>